<sequence>MPRLRIAVDLSDAPNILRSILAETLAGIPDAEIEDLAGQCAERRVDAVLVCAERASLAILNRGQADRLIAVTPSGARVTVHRPGRAPQVLHDASPDRIRELLTNPVPDRPGLLGWLYGLFHGPPRVEAPAPPGAGDALSACLGRIAARILAHRGDRVPDVGPGRELRDLVRQLAGDGPAPKLPGLERLVSVFALDPTERDLILLGSLVEVDLRAARLLTLLNDHMGRPRPMAGLAAELGLPPERLDASLGPEGRLVRFGLATVAPDGPLATADVTVPPAVWRLVLGGDRAPTFPLSPADPQAIARLKAPESLRPVLEAAATALAGAAQVPAVAVLGPEDSGRGAIATALAGRLGHAALAVPGTVLAEPGGLGTVLRELCLEEAALVLTAPEAVPEAVWPALMGGLPAPAFLIAEPARYGALAMACDRPLMRLDAPPRDPAQRLRLWAAGTGPQPGGVDDDGLRRLAERFDFGPRGIARARRIAEAQARAEGRAAASAADLSAACDRLRQTRFDGAAERLPCPWTRVDIVLPDRTRAELDLAIAWARHGQQLFGEGGPGAGLRAGAGLSCLFSGPPGTGKTMAAQIIAAEVDYALYRIDLSQVVDKFIGESEKRLAAVFDEAERSRVALFFDEADALFGKRTEVRDSHDRYANITIDYLLQRLDDFDGLAILATNLAGNIDDAFLRRIRVRAEFMPPAARERRAIWDKLLPPPEDRANDIDIPQLAEPFEIVGGEIRNAIYTALLLSAEEGAPLSMRHCVRGLWRELEKIGRMSDRSRLGSWQAVLPPGR</sequence>
<evidence type="ECO:0000256" key="1">
    <source>
        <dbReference type="ARBA" id="ARBA00006914"/>
    </source>
</evidence>
<dbReference type="Proteomes" id="UP000642488">
    <property type="component" value="Unassembled WGS sequence"/>
</dbReference>
<dbReference type="InterPro" id="IPR027417">
    <property type="entry name" value="P-loop_NTPase"/>
</dbReference>
<protein>
    <submittedName>
        <fullName evidence="5">ATP-binding protein</fullName>
    </submittedName>
</protein>
<organism evidence="5 6">
    <name type="scientific">Palleronia pontilimi</name>
    <dbReference type="NCBI Taxonomy" id="1964209"/>
    <lineage>
        <taxon>Bacteria</taxon>
        <taxon>Pseudomonadati</taxon>
        <taxon>Pseudomonadota</taxon>
        <taxon>Alphaproteobacteria</taxon>
        <taxon>Rhodobacterales</taxon>
        <taxon>Roseobacteraceae</taxon>
        <taxon>Palleronia</taxon>
    </lineage>
</organism>
<dbReference type="GO" id="GO:0016887">
    <property type="term" value="F:ATP hydrolysis activity"/>
    <property type="evidence" value="ECO:0007669"/>
    <property type="project" value="InterPro"/>
</dbReference>
<comment type="similarity">
    <text evidence="1">Belongs to the AAA ATPase family.</text>
</comment>
<dbReference type="SMART" id="SM00382">
    <property type="entry name" value="AAA"/>
    <property type="match status" value="1"/>
</dbReference>
<dbReference type="InterPro" id="IPR054472">
    <property type="entry name" value="WHD"/>
</dbReference>
<dbReference type="RefSeq" id="WP_198917607.1">
    <property type="nucleotide sequence ID" value="NZ_JAEKPD010000025.1"/>
</dbReference>
<evidence type="ECO:0000313" key="6">
    <source>
        <dbReference type="Proteomes" id="UP000642488"/>
    </source>
</evidence>
<evidence type="ECO:0000259" key="4">
    <source>
        <dbReference type="SMART" id="SM00382"/>
    </source>
</evidence>
<dbReference type="SUPFAM" id="SSF52540">
    <property type="entry name" value="P-loop containing nucleoside triphosphate hydrolases"/>
    <property type="match status" value="2"/>
</dbReference>
<dbReference type="CDD" id="cd19481">
    <property type="entry name" value="RecA-like_protease"/>
    <property type="match status" value="1"/>
</dbReference>
<dbReference type="Gene3D" id="3.40.50.300">
    <property type="entry name" value="P-loop containing nucleotide triphosphate hydrolases"/>
    <property type="match status" value="1"/>
</dbReference>
<reference evidence="5" key="1">
    <citation type="submission" date="2020-12" db="EMBL/GenBank/DDBJ databases">
        <title>Bacterial taxonomy.</title>
        <authorList>
            <person name="Pan X."/>
        </authorList>
    </citation>
    <scope>NUCLEOTIDE SEQUENCE</scope>
    <source>
        <strain evidence="5">KCTC 52957</strain>
    </source>
</reference>
<gene>
    <name evidence="5" type="ORF">ILP92_16980</name>
</gene>
<dbReference type="Pfam" id="PF22977">
    <property type="entry name" value="WHD"/>
    <property type="match status" value="1"/>
</dbReference>
<dbReference type="InterPro" id="IPR003593">
    <property type="entry name" value="AAA+_ATPase"/>
</dbReference>
<keyword evidence="2" id="KW-0547">Nucleotide-binding</keyword>
<dbReference type="GO" id="GO:0005524">
    <property type="term" value="F:ATP binding"/>
    <property type="evidence" value="ECO:0007669"/>
    <property type="project" value="UniProtKB-KW"/>
</dbReference>
<accession>A0A934MB71</accession>
<evidence type="ECO:0000313" key="5">
    <source>
        <dbReference type="EMBL" id="MBJ3764432.1"/>
    </source>
</evidence>
<evidence type="ECO:0000256" key="3">
    <source>
        <dbReference type="ARBA" id="ARBA00022840"/>
    </source>
</evidence>
<evidence type="ECO:0000256" key="2">
    <source>
        <dbReference type="ARBA" id="ARBA00022741"/>
    </source>
</evidence>
<keyword evidence="6" id="KW-1185">Reference proteome</keyword>
<keyword evidence="3 5" id="KW-0067">ATP-binding</keyword>
<name>A0A934MB71_9RHOB</name>
<dbReference type="AlphaFoldDB" id="A0A934MB71"/>
<dbReference type="PANTHER" id="PTHR23073">
    <property type="entry name" value="26S PROTEASOME REGULATORY SUBUNIT"/>
    <property type="match status" value="1"/>
</dbReference>
<comment type="caution">
    <text evidence="5">The sequence shown here is derived from an EMBL/GenBank/DDBJ whole genome shotgun (WGS) entry which is preliminary data.</text>
</comment>
<dbReference type="EMBL" id="JAEKPD010000025">
    <property type="protein sequence ID" value="MBJ3764432.1"/>
    <property type="molecule type" value="Genomic_DNA"/>
</dbReference>
<dbReference type="InterPro" id="IPR050221">
    <property type="entry name" value="26S_Proteasome_ATPase"/>
</dbReference>
<dbReference type="InterPro" id="IPR003959">
    <property type="entry name" value="ATPase_AAA_core"/>
</dbReference>
<feature type="domain" description="AAA+ ATPase" evidence="4">
    <location>
        <begin position="565"/>
        <end position="699"/>
    </location>
</feature>
<proteinExistence type="inferred from homology"/>
<dbReference type="Pfam" id="PF00004">
    <property type="entry name" value="AAA"/>
    <property type="match status" value="1"/>
</dbReference>